<dbReference type="Pfam" id="PF25106">
    <property type="entry name" value="VWA_4"/>
    <property type="match status" value="1"/>
</dbReference>
<feature type="coiled-coil region" evidence="7">
    <location>
        <begin position="780"/>
        <end position="820"/>
    </location>
</feature>
<dbReference type="SUPFAM" id="SSF53300">
    <property type="entry name" value="vWA-like"/>
    <property type="match status" value="1"/>
</dbReference>
<dbReference type="InterPro" id="IPR052969">
    <property type="entry name" value="Thr-specific_kinase-like"/>
</dbReference>
<dbReference type="SUPFAM" id="SSF56112">
    <property type="entry name" value="Protein kinase-like (PK-like)"/>
    <property type="match status" value="1"/>
</dbReference>
<dbReference type="GeneID" id="7845060"/>
<keyword evidence="6 11" id="KW-0418">Kinase</keyword>
<evidence type="ECO:0000256" key="7">
    <source>
        <dbReference type="SAM" id="Coils"/>
    </source>
</evidence>
<dbReference type="Proteomes" id="UP000009168">
    <property type="component" value="Unassembled WGS sequence"/>
</dbReference>
<dbReference type="CDD" id="cd00198">
    <property type="entry name" value="vWFA"/>
    <property type="match status" value="1"/>
</dbReference>
<dbReference type="GO" id="GO:0005524">
    <property type="term" value="F:ATP binding"/>
    <property type="evidence" value="ECO:0007669"/>
    <property type="project" value="InterPro"/>
</dbReference>
<dbReference type="Gene3D" id="3.40.50.410">
    <property type="entry name" value="von Willebrand factor, type A domain"/>
    <property type="match status" value="1"/>
</dbReference>
<dbReference type="InterPro" id="IPR004166">
    <property type="entry name" value="a-kinase_dom"/>
</dbReference>
<gene>
    <name evidence="11" type="ORF">TTHERM_01090230</name>
</gene>
<dbReference type="HOGENOM" id="CLU_011332_1_0_1"/>
<keyword evidence="2" id="KW-0964">Secreted</keyword>
<dbReference type="OrthoDB" id="301415at2759"/>
<dbReference type="Pfam" id="PF02816">
    <property type="entry name" value="Alpha_kinase"/>
    <property type="match status" value="1"/>
</dbReference>
<accession>Q232P0</accession>
<evidence type="ECO:0000256" key="8">
    <source>
        <dbReference type="SAM" id="MobiDB-lite"/>
    </source>
</evidence>
<dbReference type="InterPro" id="IPR036465">
    <property type="entry name" value="vWFA_dom_sf"/>
</dbReference>
<dbReference type="GO" id="GO:0004674">
    <property type="term" value="F:protein serine/threonine kinase activity"/>
    <property type="evidence" value="ECO:0007669"/>
    <property type="project" value="UniProtKB-KW"/>
</dbReference>
<keyword evidence="5" id="KW-0732">Signal</keyword>
<organism evidence="11 12">
    <name type="scientific">Tetrahymena thermophila (strain SB210)</name>
    <dbReference type="NCBI Taxonomy" id="312017"/>
    <lineage>
        <taxon>Eukaryota</taxon>
        <taxon>Sar</taxon>
        <taxon>Alveolata</taxon>
        <taxon>Ciliophora</taxon>
        <taxon>Intramacronucleata</taxon>
        <taxon>Oligohymenophorea</taxon>
        <taxon>Hymenostomatida</taxon>
        <taxon>Tetrahymenina</taxon>
        <taxon>Tetrahymenidae</taxon>
        <taxon>Tetrahymena</taxon>
    </lineage>
</organism>
<evidence type="ECO:0000256" key="4">
    <source>
        <dbReference type="ARBA" id="ARBA00022679"/>
    </source>
</evidence>
<name>Q232P0_TETTS</name>
<evidence type="ECO:0000256" key="2">
    <source>
        <dbReference type="ARBA" id="ARBA00022525"/>
    </source>
</evidence>
<evidence type="ECO:0000259" key="9">
    <source>
        <dbReference type="PROSITE" id="PS50234"/>
    </source>
</evidence>
<keyword evidence="3" id="KW-0723">Serine/threonine-protein kinase</keyword>
<dbReference type="KEGG" id="tet:TTHERM_01090230"/>
<feature type="compositionally biased region" description="Basic and acidic residues" evidence="8">
    <location>
        <begin position="426"/>
        <end position="441"/>
    </location>
</feature>
<dbReference type="InParanoid" id="Q232P0"/>
<dbReference type="InterPro" id="IPR056861">
    <property type="entry name" value="HMCN1-like_VWA"/>
</dbReference>
<dbReference type="Gene3D" id="3.30.200.20">
    <property type="entry name" value="Phosphorylase Kinase, domain 1"/>
    <property type="match status" value="1"/>
</dbReference>
<dbReference type="Gene3D" id="3.20.200.10">
    <property type="entry name" value="MHCK/EF2 kinase"/>
    <property type="match status" value="1"/>
</dbReference>
<evidence type="ECO:0000256" key="1">
    <source>
        <dbReference type="ARBA" id="ARBA00004613"/>
    </source>
</evidence>
<dbReference type="STRING" id="312017.Q232P0"/>
<evidence type="ECO:0000313" key="12">
    <source>
        <dbReference type="Proteomes" id="UP000009168"/>
    </source>
</evidence>
<protein>
    <submittedName>
        <fullName evidence="11">Mhck/ef2 kinase domain protein</fullName>
    </submittedName>
</protein>
<evidence type="ECO:0000313" key="11">
    <source>
        <dbReference type="EMBL" id="EAR91512.2"/>
    </source>
</evidence>
<evidence type="ECO:0000259" key="10">
    <source>
        <dbReference type="PROSITE" id="PS51158"/>
    </source>
</evidence>
<dbReference type="EMBL" id="GG662532">
    <property type="protein sequence ID" value="EAR91512.2"/>
    <property type="molecule type" value="Genomic_DNA"/>
</dbReference>
<keyword evidence="7" id="KW-0175">Coiled coil</keyword>
<keyword evidence="12" id="KW-1185">Reference proteome</keyword>
<dbReference type="eggNOG" id="ENOG502S673">
    <property type="taxonomic scope" value="Eukaryota"/>
</dbReference>
<dbReference type="InterPro" id="IPR011009">
    <property type="entry name" value="Kinase-like_dom_sf"/>
</dbReference>
<proteinExistence type="predicted"/>
<dbReference type="PROSITE" id="PS50234">
    <property type="entry name" value="VWFA"/>
    <property type="match status" value="1"/>
</dbReference>
<evidence type="ECO:0000256" key="5">
    <source>
        <dbReference type="ARBA" id="ARBA00022729"/>
    </source>
</evidence>
<sequence length="899" mass="103897">MQYKDLISERIYFITLKNKQNILYKQDYHQKQRQKIISIETTINLIKQIINLKSSNKMEEQPQDKEFQLFTQNLKEMNDDFNIMLPYAPYQKKVVSVNKNINRDAVATQFQLQNNNTKQETNTEDSCDLAFVLDCTGSMGSWIQRCKTQIINILNTLKQQFVNSTFRAGFVAYRDHCDTNRIEKFSFISSQYEALENFIGKLVATGGGDGPEDLAGGLYTAIHELSWISKTKNLFIIADAPCHGKKYHTTADDYPEGCPKGVNIEGLIETLAKRNIELSVLEINSSTNLMFSIFQDIYKKTCGKDIIRISLSGESSNVRYKESKEKSAVIAKTVLTSITGTTLGVGGGTTGQNEKKEKVNHGYDSIGELAIRVLRTHKGLLNTACLSHTELAYSVKTTSGGLKDKYENKKNAICEQDEDEDDDEKEETKEEESKSKSSHKEIAVKKEARIIQEEAPQYTPEQLMFINYRPTSMVESNSWCTSISNKEAFTFSCICITAYVEKKKQIDWNNPSIKFQKLTSKIQIYKKYFSEGAMRFAFYAYDTLLNQKLVAKLHKNWSDNSNFEVMKRDSMSLIACHYFADEFNSRMLLKTTDHDEVPILINFVDSSIYEVLRHYNKDIKYYFVENYIEGDYQKYNNNAGWTSSQESSQFNQISQAFSHFTWQYSQGQLLVVDIQGADLGVLTDPQIHTKNRSRFYGQGDLGYEGMLKFFHTHYCNEYCQRLNLIHPILQGKIPQNFDFFSDFYGLEQYLEKKEIVQPKEITEEIPQQEQNDKKPKKQKKKRGLALLAEYEKEKQKQEEQEKILKQKQEEEEKLKQKQLDTFVGTQCTLCKKCFFTRRNVMIQNKINKIDTMCETCQNLCQQSLLDLACIKCGNLFKISKYYCKAKKVNLIGTCVNCRE</sequence>
<dbReference type="PANTHER" id="PTHR47763">
    <property type="entry name" value="ALPHA-PROTEIN KINASE VWKA"/>
    <property type="match status" value="1"/>
</dbReference>
<feature type="compositionally biased region" description="Acidic residues" evidence="8">
    <location>
        <begin position="415"/>
        <end position="425"/>
    </location>
</feature>
<evidence type="ECO:0000256" key="6">
    <source>
        <dbReference type="ARBA" id="ARBA00022777"/>
    </source>
</evidence>
<dbReference type="SMART" id="SM00811">
    <property type="entry name" value="Alpha_kinase"/>
    <property type="match status" value="1"/>
</dbReference>
<dbReference type="InterPro" id="IPR002035">
    <property type="entry name" value="VWF_A"/>
</dbReference>
<feature type="domain" description="Alpha-type protein kinase" evidence="10">
    <location>
        <begin position="500"/>
        <end position="727"/>
    </location>
</feature>
<keyword evidence="4" id="KW-0808">Transferase</keyword>
<comment type="subcellular location">
    <subcellularLocation>
        <location evidence="1">Secreted</location>
    </subcellularLocation>
</comment>
<feature type="domain" description="VWFA" evidence="9">
    <location>
        <begin position="128"/>
        <end position="338"/>
    </location>
</feature>
<feature type="region of interest" description="Disordered" evidence="8">
    <location>
        <begin position="413"/>
        <end position="441"/>
    </location>
</feature>
<dbReference type="PROSITE" id="PS51158">
    <property type="entry name" value="ALPHA_KINASE"/>
    <property type="match status" value="1"/>
</dbReference>
<dbReference type="PANTHER" id="PTHR47763:SF4">
    <property type="entry name" value="ALPHA-PROTEIN KINASE VWKA"/>
    <property type="match status" value="1"/>
</dbReference>
<dbReference type="AlphaFoldDB" id="Q232P0"/>
<reference evidence="12" key="1">
    <citation type="journal article" date="2006" name="PLoS Biol.">
        <title>Macronuclear genome sequence of the ciliate Tetrahymena thermophila, a model eukaryote.</title>
        <authorList>
            <person name="Eisen J.A."/>
            <person name="Coyne R.S."/>
            <person name="Wu M."/>
            <person name="Wu D."/>
            <person name="Thiagarajan M."/>
            <person name="Wortman J.R."/>
            <person name="Badger J.H."/>
            <person name="Ren Q."/>
            <person name="Amedeo P."/>
            <person name="Jones K.M."/>
            <person name="Tallon L.J."/>
            <person name="Delcher A.L."/>
            <person name="Salzberg S.L."/>
            <person name="Silva J.C."/>
            <person name="Haas B.J."/>
            <person name="Majoros W.H."/>
            <person name="Farzad M."/>
            <person name="Carlton J.M."/>
            <person name="Smith R.K. Jr."/>
            <person name="Garg J."/>
            <person name="Pearlman R.E."/>
            <person name="Karrer K.M."/>
            <person name="Sun L."/>
            <person name="Manning G."/>
            <person name="Elde N.C."/>
            <person name="Turkewitz A.P."/>
            <person name="Asai D.J."/>
            <person name="Wilkes D.E."/>
            <person name="Wang Y."/>
            <person name="Cai H."/>
            <person name="Collins K."/>
            <person name="Stewart B.A."/>
            <person name="Lee S.R."/>
            <person name="Wilamowska K."/>
            <person name="Weinberg Z."/>
            <person name="Ruzzo W.L."/>
            <person name="Wloga D."/>
            <person name="Gaertig J."/>
            <person name="Frankel J."/>
            <person name="Tsao C.-C."/>
            <person name="Gorovsky M.A."/>
            <person name="Keeling P.J."/>
            <person name="Waller R.F."/>
            <person name="Patron N.J."/>
            <person name="Cherry J.M."/>
            <person name="Stover N.A."/>
            <person name="Krieger C.J."/>
            <person name="del Toro C."/>
            <person name="Ryder H.F."/>
            <person name="Williamson S.C."/>
            <person name="Barbeau R.A."/>
            <person name="Hamilton E.P."/>
            <person name="Orias E."/>
        </authorList>
    </citation>
    <scope>NUCLEOTIDE SEQUENCE [LARGE SCALE GENOMIC DNA]</scope>
    <source>
        <strain evidence="12">SB210</strain>
    </source>
</reference>
<evidence type="ECO:0000256" key="3">
    <source>
        <dbReference type="ARBA" id="ARBA00022527"/>
    </source>
</evidence>
<dbReference type="RefSeq" id="XP_001011757.2">
    <property type="nucleotide sequence ID" value="XM_001011757.2"/>
</dbReference>
<dbReference type="CDD" id="cd04515">
    <property type="entry name" value="Alpha_kinase"/>
    <property type="match status" value="1"/>
</dbReference>